<sequence>MEDAKVKIDRFDSKYFGFWKIQIEDLLYQKKLYLLLVGENPESMKQEEWNLMDLQALVIIRLTLARNVTFNIVNMKTTSGLMKALCKSWSIIVTAVSSSSGQKKMKLQEIRELILSEDIRKRESGEFSDKKNKTSELSPLPNGKKALKNK</sequence>
<evidence type="ECO:0000313" key="3">
    <source>
        <dbReference type="Proteomes" id="UP000236161"/>
    </source>
</evidence>
<feature type="compositionally biased region" description="Basic and acidic residues" evidence="1">
    <location>
        <begin position="124"/>
        <end position="134"/>
    </location>
</feature>
<dbReference type="Proteomes" id="UP000236161">
    <property type="component" value="Unassembled WGS sequence"/>
</dbReference>
<reference evidence="2 3" key="1">
    <citation type="journal article" date="2017" name="Nature">
        <title>The Apostasia genome and the evolution of orchids.</title>
        <authorList>
            <person name="Zhang G.Q."/>
            <person name="Liu K.W."/>
            <person name="Li Z."/>
            <person name="Lohaus R."/>
            <person name="Hsiao Y.Y."/>
            <person name="Niu S.C."/>
            <person name="Wang J.Y."/>
            <person name="Lin Y.C."/>
            <person name="Xu Q."/>
            <person name="Chen L.J."/>
            <person name="Yoshida K."/>
            <person name="Fujiwara S."/>
            <person name="Wang Z.W."/>
            <person name="Zhang Y.Q."/>
            <person name="Mitsuda N."/>
            <person name="Wang M."/>
            <person name="Liu G.H."/>
            <person name="Pecoraro L."/>
            <person name="Huang H.X."/>
            <person name="Xiao X.J."/>
            <person name="Lin M."/>
            <person name="Wu X.Y."/>
            <person name="Wu W.L."/>
            <person name="Chen Y.Y."/>
            <person name="Chang S.B."/>
            <person name="Sakamoto S."/>
            <person name="Ohme-Takagi M."/>
            <person name="Yagi M."/>
            <person name="Zeng S.J."/>
            <person name="Shen C.Y."/>
            <person name="Yeh C.M."/>
            <person name="Luo Y.B."/>
            <person name="Tsai W.C."/>
            <person name="Van de Peer Y."/>
            <person name="Liu Z.J."/>
        </authorList>
    </citation>
    <scope>NUCLEOTIDE SEQUENCE [LARGE SCALE GENOMIC DNA]</scope>
    <source>
        <strain evidence="3">cv. Shenzhen</strain>
        <tissue evidence="2">Stem</tissue>
    </source>
</reference>
<proteinExistence type="predicted"/>
<accession>A0A2I0BFP2</accession>
<dbReference type="AlphaFoldDB" id="A0A2I0BFP2"/>
<organism evidence="2 3">
    <name type="scientific">Apostasia shenzhenica</name>
    <dbReference type="NCBI Taxonomy" id="1088818"/>
    <lineage>
        <taxon>Eukaryota</taxon>
        <taxon>Viridiplantae</taxon>
        <taxon>Streptophyta</taxon>
        <taxon>Embryophyta</taxon>
        <taxon>Tracheophyta</taxon>
        <taxon>Spermatophyta</taxon>
        <taxon>Magnoliopsida</taxon>
        <taxon>Liliopsida</taxon>
        <taxon>Asparagales</taxon>
        <taxon>Orchidaceae</taxon>
        <taxon>Apostasioideae</taxon>
        <taxon>Apostasia</taxon>
    </lineage>
</organism>
<evidence type="ECO:0000313" key="2">
    <source>
        <dbReference type="EMBL" id="PKA66620.1"/>
    </source>
</evidence>
<gene>
    <name evidence="2" type="ORF">AXF42_Ash003275</name>
</gene>
<name>A0A2I0BFP2_9ASPA</name>
<dbReference type="EMBL" id="KZ451885">
    <property type="protein sequence ID" value="PKA66620.1"/>
    <property type="molecule type" value="Genomic_DNA"/>
</dbReference>
<keyword evidence="3" id="KW-1185">Reference proteome</keyword>
<evidence type="ECO:0000256" key="1">
    <source>
        <dbReference type="SAM" id="MobiDB-lite"/>
    </source>
</evidence>
<protein>
    <submittedName>
        <fullName evidence="2">Retrovirus-related Pol polyprotein from transposon TNT 1-94</fullName>
    </submittedName>
</protein>
<dbReference type="OrthoDB" id="418757at2759"/>
<feature type="region of interest" description="Disordered" evidence="1">
    <location>
        <begin position="124"/>
        <end position="150"/>
    </location>
</feature>